<sequence length="138" mass="15397">MHGRGLSIRCLAWSKRLCRPVKAGGHLVACQQCNLLVDATHFEAEHPGESEERYVASLRRWRPARAKINLRRPNNVVNVLAANAETARRSRVASRSPFYFWMEEQLGRTDPVGDLAQDTGRIGTSLSRKPPTICCGAT</sequence>
<dbReference type="STRING" id="159087.Daro_2203"/>
<accession>Q47DY9</accession>
<organism evidence="1">
    <name type="scientific">Dechloromonas aromatica (strain RCB)</name>
    <dbReference type="NCBI Taxonomy" id="159087"/>
    <lineage>
        <taxon>Bacteria</taxon>
        <taxon>Pseudomonadati</taxon>
        <taxon>Pseudomonadota</taxon>
        <taxon>Betaproteobacteria</taxon>
        <taxon>Rhodocyclales</taxon>
        <taxon>Azonexaceae</taxon>
        <taxon>Dechloromonas</taxon>
    </lineage>
</organism>
<dbReference type="HOGENOM" id="CLU_1851841_0_0_4"/>
<reference evidence="1" key="1">
    <citation type="submission" date="2005-08" db="EMBL/GenBank/DDBJ databases">
        <title>Complete sequence of Dechloromonas aromatica RCB.</title>
        <authorList>
            <person name="Salinero K.K."/>
            <person name="Copeland A."/>
            <person name="Lucas S."/>
            <person name="Lapidus A."/>
            <person name="Barry K."/>
            <person name="Detter J.C."/>
            <person name="Glavina T."/>
            <person name="Hammon N."/>
            <person name="Israni S."/>
            <person name="Pitluck S."/>
            <person name="Di Bartolo G."/>
            <person name="Trong S."/>
            <person name="Schmutz J."/>
            <person name="Larimer F."/>
            <person name="Land M."/>
            <person name="Ivanova N."/>
            <person name="Richardson P."/>
        </authorList>
    </citation>
    <scope>NUCLEOTIDE SEQUENCE</scope>
    <source>
        <strain evidence="1">RCB</strain>
    </source>
</reference>
<dbReference type="eggNOG" id="ENOG502ZDVM">
    <property type="taxonomic scope" value="Bacteria"/>
</dbReference>
<dbReference type="KEGG" id="dar:Daro_2203"/>
<dbReference type="EMBL" id="CP000089">
    <property type="protein sequence ID" value="AAZ46942.1"/>
    <property type="molecule type" value="Genomic_DNA"/>
</dbReference>
<evidence type="ECO:0000313" key="1">
    <source>
        <dbReference type="EMBL" id="AAZ46942.1"/>
    </source>
</evidence>
<proteinExistence type="predicted"/>
<gene>
    <name evidence="1" type="ordered locus">Daro_2203</name>
</gene>
<name>Q47DY9_DECAR</name>
<dbReference type="AlphaFoldDB" id="Q47DY9"/>
<protein>
    <submittedName>
        <fullName evidence="1">Uncharacterized protein</fullName>
    </submittedName>
</protein>